<dbReference type="Pfam" id="PF21169">
    <property type="entry name" value="Fan1_SAP"/>
    <property type="match status" value="1"/>
</dbReference>
<gene>
    <name evidence="2" type="ORF">M9458_036304</name>
</gene>
<keyword evidence="3" id="KW-1185">Reference proteome</keyword>
<dbReference type="EMBL" id="JAMKFB020000018">
    <property type="protein sequence ID" value="KAL0168082.1"/>
    <property type="molecule type" value="Genomic_DNA"/>
</dbReference>
<comment type="caution">
    <text evidence="2">The sequence shown here is derived from an EMBL/GenBank/DDBJ whole genome shotgun (WGS) entry which is preliminary data.</text>
</comment>
<dbReference type="Proteomes" id="UP001529510">
    <property type="component" value="Unassembled WGS sequence"/>
</dbReference>
<organism evidence="2 3">
    <name type="scientific">Cirrhinus mrigala</name>
    <name type="common">Mrigala</name>
    <dbReference type="NCBI Taxonomy" id="683832"/>
    <lineage>
        <taxon>Eukaryota</taxon>
        <taxon>Metazoa</taxon>
        <taxon>Chordata</taxon>
        <taxon>Craniata</taxon>
        <taxon>Vertebrata</taxon>
        <taxon>Euteleostomi</taxon>
        <taxon>Actinopterygii</taxon>
        <taxon>Neopterygii</taxon>
        <taxon>Teleostei</taxon>
        <taxon>Ostariophysi</taxon>
        <taxon>Cypriniformes</taxon>
        <taxon>Cyprinidae</taxon>
        <taxon>Labeoninae</taxon>
        <taxon>Labeonini</taxon>
        <taxon>Cirrhinus</taxon>
    </lineage>
</organism>
<dbReference type="AlphaFoldDB" id="A0ABD0P244"/>
<feature type="domain" description="Fanconi-associated nuclease 1 SAP subdomain metazoa" evidence="1">
    <location>
        <begin position="9"/>
        <end position="68"/>
    </location>
</feature>
<accession>A0ABD0P244</accession>
<feature type="non-terminal residue" evidence="2">
    <location>
        <position position="68"/>
    </location>
</feature>
<reference evidence="2 3" key="1">
    <citation type="submission" date="2024-05" db="EMBL/GenBank/DDBJ databases">
        <title>Genome sequencing and assembly of Indian major carp, Cirrhinus mrigala (Hamilton, 1822).</title>
        <authorList>
            <person name="Mohindra V."/>
            <person name="Chowdhury L.M."/>
            <person name="Lal K."/>
            <person name="Jena J.K."/>
        </authorList>
    </citation>
    <scope>NUCLEOTIDE SEQUENCE [LARGE SCALE GENOMIC DNA]</scope>
    <source>
        <strain evidence="2">CM1030</strain>
        <tissue evidence="2">Blood</tissue>
    </source>
</reference>
<proteinExistence type="predicted"/>
<sequence length="68" mass="7444">MTESELDDIQEVLDLLPAPELRNLAKSFHLGRGGNGTQKQQLVEGLLQLGKQRSLFTGQNNTAAVILK</sequence>
<protein>
    <recommendedName>
        <fullName evidence="1">Fanconi-associated nuclease 1 SAP subdomain metazoa domain-containing protein</fullName>
    </recommendedName>
</protein>
<evidence type="ECO:0000313" key="3">
    <source>
        <dbReference type="Proteomes" id="UP001529510"/>
    </source>
</evidence>
<name>A0ABD0P244_CIRMR</name>
<dbReference type="InterPro" id="IPR049138">
    <property type="entry name" value="Fan1_SAP_met"/>
</dbReference>
<evidence type="ECO:0000313" key="2">
    <source>
        <dbReference type="EMBL" id="KAL0168082.1"/>
    </source>
</evidence>
<evidence type="ECO:0000259" key="1">
    <source>
        <dbReference type="Pfam" id="PF21169"/>
    </source>
</evidence>